<comment type="caution">
    <text evidence="2">The sequence shown here is derived from an EMBL/GenBank/DDBJ whole genome shotgun (WGS) entry which is preliminary data.</text>
</comment>
<dbReference type="RefSeq" id="WP_380052340.1">
    <property type="nucleotide sequence ID" value="NZ_JBHLTC010000035.1"/>
</dbReference>
<dbReference type="GO" id="GO:0047470">
    <property type="term" value="F:(1,4)-alpha-D-glucan 1-alpha-D-glucosylmutase activity"/>
    <property type="evidence" value="ECO:0007669"/>
    <property type="project" value="UniProtKB-EC"/>
</dbReference>
<dbReference type="InterPro" id="IPR006047">
    <property type="entry name" value="GH13_cat_dom"/>
</dbReference>
<dbReference type="InterPro" id="IPR012767">
    <property type="entry name" value="Trehalose_TreY"/>
</dbReference>
<keyword evidence="2" id="KW-0413">Isomerase</keyword>
<dbReference type="PANTHER" id="PTHR10357:SF216">
    <property type="entry name" value="MALTOOLIGOSYL TREHALOSE SYNTHASE-RELATED"/>
    <property type="match status" value="1"/>
</dbReference>
<gene>
    <name evidence="2" type="primary">treY</name>
    <name evidence="2" type="ORF">ACFFGN_25670</name>
</gene>
<dbReference type="InterPro" id="IPR013797">
    <property type="entry name" value="Maltooligo_trehalose_synth_4"/>
</dbReference>
<dbReference type="EMBL" id="JBHLTC010000035">
    <property type="protein sequence ID" value="MFC0627489.1"/>
    <property type="molecule type" value="Genomic_DNA"/>
</dbReference>
<dbReference type="Gene3D" id="3.20.20.80">
    <property type="entry name" value="Glycosidases"/>
    <property type="match status" value="1"/>
</dbReference>
<dbReference type="Pfam" id="PF00128">
    <property type="entry name" value="Alpha-amylase"/>
    <property type="match status" value="1"/>
</dbReference>
<dbReference type="EC" id="5.4.99.15" evidence="2"/>
<dbReference type="SUPFAM" id="SSF51445">
    <property type="entry name" value="(Trans)glycosidases"/>
    <property type="match status" value="1"/>
</dbReference>
<evidence type="ECO:0000313" key="2">
    <source>
        <dbReference type="EMBL" id="MFC0627489.1"/>
    </source>
</evidence>
<dbReference type="Proteomes" id="UP001589890">
    <property type="component" value="Unassembled WGS sequence"/>
</dbReference>
<dbReference type="SMART" id="SM00642">
    <property type="entry name" value="Aamy"/>
    <property type="match status" value="1"/>
</dbReference>
<accession>A0ABV6QS76</accession>
<proteinExistence type="predicted"/>
<dbReference type="Gene3D" id="1.10.150.200">
    <property type="entry name" value="Maltooligosyl trehalose synthase, domain 3"/>
    <property type="match status" value="1"/>
</dbReference>
<dbReference type="NCBIfam" id="TIGR02401">
    <property type="entry name" value="trehalose_TreY"/>
    <property type="match status" value="1"/>
</dbReference>
<evidence type="ECO:0000313" key="3">
    <source>
        <dbReference type="Proteomes" id="UP001589890"/>
    </source>
</evidence>
<reference evidence="2 3" key="1">
    <citation type="submission" date="2024-09" db="EMBL/GenBank/DDBJ databases">
        <authorList>
            <person name="Sun Q."/>
            <person name="Mori K."/>
        </authorList>
    </citation>
    <scope>NUCLEOTIDE SEQUENCE [LARGE SCALE GENOMIC DNA]</scope>
    <source>
        <strain evidence="2 3">CGMCC 1.15906</strain>
    </source>
</reference>
<protein>
    <submittedName>
        <fullName evidence="2">Malto-oligosyltrehalose synthase</fullName>
        <ecNumber evidence="2">5.4.99.15</ecNumber>
    </submittedName>
</protein>
<dbReference type="InterPro" id="IPR017853">
    <property type="entry name" value="GH"/>
</dbReference>
<keyword evidence="3" id="KW-1185">Reference proteome</keyword>
<evidence type="ECO:0000259" key="1">
    <source>
        <dbReference type="SMART" id="SM00642"/>
    </source>
</evidence>
<dbReference type="PANTHER" id="PTHR10357">
    <property type="entry name" value="ALPHA-AMYLASE FAMILY MEMBER"/>
    <property type="match status" value="1"/>
</dbReference>
<name>A0ABV6QS76_9ACTN</name>
<feature type="domain" description="Glycosyl hydrolase family 13 catalytic" evidence="1">
    <location>
        <begin position="5"/>
        <end position="690"/>
    </location>
</feature>
<sequence length="810" mass="89905">MRTTPLSTYRLQLRAEFGFDDAAAIVEYLDRLGVSHLYLSPILQAAPGSTHGYDVVDHEQLSRAAGGAEAFARLSTRLTEQEMGAIADVVPNHMSVPTPARLNKALWSVLRDGPGSPFAEWFDVDWGAGDQPLLMAVLGQRIGQVLTAGEIEVDTSGDEPVLRYYEHEFPLKPGTETLPLAELVGSQWYRLAHWKVADEELNYRRFFDVDTLAAIRVENPTVFDATHGLFLRLLAEGRLTGLRIDHPDGLADPRGYLRRLAEETGGAWVVVEKILEGDEELPNDWPCAGTTGYDALLRICGLFVDPAGAAPLSNLNNELTEGPADFATVIEQAKREVVDDGQYAEVHRLVELLARICQDDVRLRDHTRRAFHEVVTELLVAFDRYRAYVVPGEQPSYESVQAMEHAVEVARGRLDEDRHETLDLVRDLLLGREAGTAARIDEDARHELIIRFQQTCGPVMAKGVEDTSFYRWFRLAGLNEVGGDPDHFGVSPEEFHVYAARLVAHWPNTMTTLSTHDTKRSEDVRARLAVLAEVPVAWADAVRSWRELAVAHRDPLIDGTTEYLIWQTLFGTWHDGPIEADRLCGYLEKAIREAKRHTSWTSPNAEYEEAVESFARAVVADADVLDAVRRFSHAQAEVVRCNVLGQKLIQLTMPGVPDVYQGSELLDLSLVDPDNRRPVDYKLRSDRLARLDAGVKPSGLADEKLLVTSRALRLRRQLPEAFAGAYAALPTSSGHAIAFGRGSRGGAPEVVTVATRLRARLYHLGGWGDHTVVLPDGHWTDVLTGRTFNGGSTRLHDLLDDLPVALLARS</sequence>
<dbReference type="Gene3D" id="1.10.10.470">
    <property type="entry name" value="Maltooligosyl trehalose synthase, domain 4"/>
    <property type="match status" value="1"/>
</dbReference>
<organism evidence="2 3">
    <name type="scientific">Kribbella deserti</name>
    <dbReference type="NCBI Taxonomy" id="1926257"/>
    <lineage>
        <taxon>Bacteria</taxon>
        <taxon>Bacillati</taxon>
        <taxon>Actinomycetota</taxon>
        <taxon>Actinomycetes</taxon>
        <taxon>Propionibacteriales</taxon>
        <taxon>Kribbellaceae</taxon>
        <taxon>Kribbella</taxon>
    </lineage>
</organism>
<dbReference type="Gene3D" id="3.30.1590.10">
    <property type="entry name" value="Maltooligosyl trehalose synthase, domain 2"/>
    <property type="match status" value="1"/>
</dbReference>
<dbReference type="CDD" id="cd11336">
    <property type="entry name" value="AmyAc_MTSase"/>
    <property type="match status" value="1"/>
</dbReference>